<evidence type="ECO:0000313" key="11">
    <source>
        <dbReference type="EMBL" id="WSE29014.1"/>
    </source>
</evidence>
<sequence length="577" mass="61373">MTTAQSSSPPLIDFQRLVVAVRRHRRMWVAVALLGLVLGAAVAVLLPAPPTAVTKVIVIHPDDSPTDSGTLMRTDVAVLETAKIASEALKKVNSTEATEDFLKDYTGLGLTNNVMQVTVTAKTKEDALAKAQALADVFIADHVKRNQAAANAQAKALLDQRTQAQQQLAQIDAQAAAEADKGSRANAGTLEQLYTQRADLVSKVADLQNQAQQAGIGTPQVAAGTLIVDAPAILKVSLPKTAATNAAIGFALGLALGLGLAVVTALVRDRPVLRREISENLGASVIAQLPSKLRGPKRLWAKSKPVVARKRIAVTLVRAARAERGPLSLLELGAPGVAAGLAVDMAGELAEDGPVVVVDDLPRRDATKLTTDGDVRVVEVGDPSVKRAVYRLGVGTVAPGTAWTDLEYLGTETVLVVRAGHANTLWLHTVARQLADCGIPILGVVLVDPDPKDKTDGTLWDGLHTALRGRASVVAAKQLEKPAEKPVEPPRKFVEQEPEKPIDWPVEHVEHDSEKTIESSVAKPVEPKRDHLEAPTRRLSPVPRKPEEHAPEQRKSEPGNSEMPTKKFAPVQSGPES</sequence>
<dbReference type="InterPro" id="IPR050445">
    <property type="entry name" value="Bact_polysacc_biosynth/exp"/>
</dbReference>
<evidence type="ECO:0000256" key="2">
    <source>
        <dbReference type="ARBA" id="ARBA00006683"/>
    </source>
</evidence>
<feature type="transmembrane region" description="Helical" evidence="9">
    <location>
        <begin position="27"/>
        <end position="46"/>
    </location>
</feature>
<feature type="region of interest" description="Disordered" evidence="8">
    <location>
        <begin position="478"/>
        <end position="577"/>
    </location>
</feature>
<evidence type="ECO:0000256" key="9">
    <source>
        <dbReference type="SAM" id="Phobius"/>
    </source>
</evidence>
<proteinExistence type="inferred from homology"/>
<comment type="subcellular location">
    <subcellularLocation>
        <location evidence="1">Cell membrane</location>
        <topology evidence="1">Multi-pass membrane protein</topology>
    </subcellularLocation>
</comment>
<evidence type="ECO:0000256" key="7">
    <source>
        <dbReference type="SAM" id="Coils"/>
    </source>
</evidence>
<keyword evidence="12" id="KW-1185">Reference proteome</keyword>
<keyword evidence="5 9" id="KW-1133">Transmembrane helix</keyword>
<feature type="domain" description="Polysaccharide chain length determinant N-terminal" evidence="10">
    <location>
        <begin position="12"/>
        <end position="98"/>
    </location>
</feature>
<evidence type="ECO:0000313" key="12">
    <source>
        <dbReference type="Proteomes" id="UP001330812"/>
    </source>
</evidence>
<dbReference type="Proteomes" id="UP001330812">
    <property type="component" value="Chromosome"/>
</dbReference>
<keyword evidence="6 9" id="KW-0472">Membrane</keyword>
<evidence type="ECO:0000259" key="10">
    <source>
        <dbReference type="Pfam" id="PF02706"/>
    </source>
</evidence>
<gene>
    <name evidence="11" type="ORF">VSH64_40380</name>
</gene>
<feature type="compositionally biased region" description="Basic and acidic residues" evidence="8">
    <location>
        <begin position="544"/>
        <end position="557"/>
    </location>
</feature>
<dbReference type="Pfam" id="PF02706">
    <property type="entry name" value="Wzz"/>
    <property type="match status" value="1"/>
</dbReference>
<dbReference type="PANTHER" id="PTHR32309:SF31">
    <property type="entry name" value="CAPSULAR EXOPOLYSACCHARIDE FAMILY"/>
    <property type="match status" value="1"/>
</dbReference>
<protein>
    <submittedName>
        <fullName evidence="11">Wzz/FepE/Etk N-terminal domain-containing protein</fullName>
    </submittedName>
</protein>
<dbReference type="EMBL" id="CP142149">
    <property type="protein sequence ID" value="WSE29014.1"/>
    <property type="molecule type" value="Genomic_DNA"/>
</dbReference>
<feature type="transmembrane region" description="Helical" evidence="9">
    <location>
        <begin position="246"/>
        <end position="267"/>
    </location>
</feature>
<reference evidence="11 12" key="1">
    <citation type="journal article" date="2015" name="Int. J. Syst. Evol. Microbiol.">
        <title>Amycolatopsis rhabdoformis sp. nov., an actinomycete isolated from a tropical forest soil.</title>
        <authorList>
            <person name="Souza W.R."/>
            <person name="Silva R.E."/>
            <person name="Goodfellow M."/>
            <person name="Busarakam K."/>
            <person name="Figueiro F.S."/>
            <person name="Ferreira D."/>
            <person name="Rodrigues-Filho E."/>
            <person name="Moraes L.A.B."/>
            <person name="Zucchi T.D."/>
        </authorList>
    </citation>
    <scope>NUCLEOTIDE SEQUENCE [LARGE SCALE GENOMIC DNA]</scope>
    <source>
        <strain evidence="11 12">NCIMB 14900</strain>
    </source>
</reference>
<evidence type="ECO:0000256" key="8">
    <source>
        <dbReference type="SAM" id="MobiDB-lite"/>
    </source>
</evidence>
<evidence type="ECO:0000256" key="1">
    <source>
        <dbReference type="ARBA" id="ARBA00004651"/>
    </source>
</evidence>
<keyword evidence="3" id="KW-1003">Cell membrane</keyword>
<evidence type="ECO:0000256" key="6">
    <source>
        <dbReference type="ARBA" id="ARBA00023136"/>
    </source>
</evidence>
<dbReference type="InterPro" id="IPR003856">
    <property type="entry name" value="LPS_length_determ_N"/>
</dbReference>
<name>A0ABZ1I695_9PSEU</name>
<feature type="compositionally biased region" description="Basic and acidic residues" evidence="8">
    <location>
        <begin position="478"/>
        <end position="517"/>
    </location>
</feature>
<dbReference type="PANTHER" id="PTHR32309">
    <property type="entry name" value="TYROSINE-PROTEIN KINASE"/>
    <property type="match status" value="1"/>
</dbReference>
<accession>A0ABZ1I695</accession>
<dbReference type="RefSeq" id="WP_326568003.1">
    <property type="nucleotide sequence ID" value="NZ_CP142149.1"/>
</dbReference>
<evidence type="ECO:0000256" key="4">
    <source>
        <dbReference type="ARBA" id="ARBA00022692"/>
    </source>
</evidence>
<organism evidence="11 12">
    <name type="scientific">Amycolatopsis rhabdoformis</name>
    <dbReference type="NCBI Taxonomy" id="1448059"/>
    <lineage>
        <taxon>Bacteria</taxon>
        <taxon>Bacillati</taxon>
        <taxon>Actinomycetota</taxon>
        <taxon>Actinomycetes</taxon>
        <taxon>Pseudonocardiales</taxon>
        <taxon>Pseudonocardiaceae</taxon>
        <taxon>Amycolatopsis</taxon>
    </lineage>
</organism>
<comment type="similarity">
    <text evidence="2">Belongs to the CpsC/CapA family.</text>
</comment>
<keyword evidence="7" id="KW-0175">Coiled coil</keyword>
<feature type="coiled-coil region" evidence="7">
    <location>
        <begin position="147"/>
        <end position="210"/>
    </location>
</feature>
<keyword evidence="4 9" id="KW-0812">Transmembrane</keyword>
<evidence type="ECO:0000256" key="3">
    <source>
        <dbReference type="ARBA" id="ARBA00022475"/>
    </source>
</evidence>
<evidence type="ECO:0000256" key="5">
    <source>
        <dbReference type="ARBA" id="ARBA00022989"/>
    </source>
</evidence>
<feature type="compositionally biased region" description="Basic and acidic residues" evidence="8">
    <location>
        <begin position="525"/>
        <end position="536"/>
    </location>
</feature>